<feature type="transmembrane region" description="Helical" evidence="5">
    <location>
        <begin position="15"/>
        <end position="35"/>
    </location>
</feature>
<dbReference type="Pfam" id="PF01694">
    <property type="entry name" value="Rhomboid"/>
    <property type="match status" value="1"/>
</dbReference>
<dbReference type="Gene3D" id="1.20.1540.10">
    <property type="entry name" value="Rhomboid-like"/>
    <property type="match status" value="1"/>
</dbReference>
<feature type="transmembrane region" description="Helical" evidence="5">
    <location>
        <begin position="111"/>
        <end position="128"/>
    </location>
</feature>
<keyword evidence="3 5" id="KW-1133">Transmembrane helix</keyword>
<evidence type="ECO:0000259" key="6">
    <source>
        <dbReference type="Pfam" id="PF01694"/>
    </source>
</evidence>
<evidence type="ECO:0000256" key="1">
    <source>
        <dbReference type="ARBA" id="ARBA00004141"/>
    </source>
</evidence>
<organism evidence="7 8">
    <name type="scientific">Haloarcula salinisoli</name>
    <dbReference type="NCBI Taxonomy" id="2487746"/>
    <lineage>
        <taxon>Archaea</taxon>
        <taxon>Methanobacteriati</taxon>
        <taxon>Methanobacteriota</taxon>
        <taxon>Stenosarchaea group</taxon>
        <taxon>Halobacteria</taxon>
        <taxon>Halobacteriales</taxon>
        <taxon>Haloarculaceae</taxon>
        <taxon>Haloarcula</taxon>
    </lineage>
</organism>
<dbReference type="SUPFAM" id="SSF144091">
    <property type="entry name" value="Rhomboid-like"/>
    <property type="match status" value="1"/>
</dbReference>
<dbReference type="GO" id="GO:0004252">
    <property type="term" value="F:serine-type endopeptidase activity"/>
    <property type="evidence" value="ECO:0007669"/>
    <property type="project" value="InterPro"/>
</dbReference>
<keyword evidence="7" id="KW-0645">Protease</keyword>
<dbReference type="GO" id="GO:0006508">
    <property type="term" value="P:proteolysis"/>
    <property type="evidence" value="ECO:0007669"/>
    <property type="project" value="UniProtKB-KW"/>
</dbReference>
<dbReference type="RefSeq" id="WP_220587270.1">
    <property type="nucleotide sequence ID" value="NZ_RKLQ01000001.1"/>
</dbReference>
<evidence type="ECO:0000256" key="3">
    <source>
        <dbReference type="ARBA" id="ARBA00022989"/>
    </source>
</evidence>
<reference evidence="7" key="1">
    <citation type="submission" date="2021-06" db="EMBL/GenBank/DDBJ databases">
        <title>Halomicroarcula sp. F24A a new haloarchaeum isolated from saline soil.</title>
        <authorList>
            <person name="Duran-Viseras A."/>
            <person name="Sanchez-Porro C."/>
            <person name="Ventosa A."/>
        </authorList>
    </citation>
    <scope>NUCLEOTIDE SEQUENCE</scope>
    <source>
        <strain evidence="7">F24A</strain>
    </source>
</reference>
<accession>A0A8J7YBV7</accession>
<keyword evidence="8" id="KW-1185">Reference proteome</keyword>
<evidence type="ECO:0000256" key="2">
    <source>
        <dbReference type="ARBA" id="ARBA00022692"/>
    </source>
</evidence>
<keyword evidence="7" id="KW-0378">Hydrolase</keyword>
<dbReference type="InterPro" id="IPR035952">
    <property type="entry name" value="Rhomboid-like_sf"/>
</dbReference>
<keyword evidence="4 5" id="KW-0472">Membrane</keyword>
<evidence type="ECO:0000313" key="7">
    <source>
        <dbReference type="EMBL" id="MBX0303050.1"/>
    </source>
</evidence>
<feature type="transmembrane region" description="Helical" evidence="5">
    <location>
        <begin position="230"/>
        <end position="250"/>
    </location>
</feature>
<comment type="caution">
    <text evidence="7">The sequence shown here is derived from an EMBL/GenBank/DDBJ whole genome shotgun (WGS) entry which is preliminary data.</text>
</comment>
<feature type="transmembrane region" description="Helical" evidence="5">
    <location>
        <begin position="47"/>
        <end position="68"/>
    </location>
</feature>
<feature type="domain" description="Peptidase S54 rhomboid" evidence="6">
    <location>
        <begin position="94"/>
        <end position="251"/>
    </location>
</feature>
<dbReference type="AlphaFoldDB" id="A0A8J7YBV7"/>
<evidence type="ECO:0000313" key="8">
    <source>
        <dbReference type="Proteomes" id="UP000783863"/>
    </source>
</evidence>
<dbReference type="EMBL" id="RKLQ01000001">
    <property type="protein sequence ID" value="MBX0303050.1"/>
    <property type="molecule type" value="Genomic_DNA"/>
</dbReference>
<feature type="transmembrane region" description="Helical" evidence="5">
    <location>
        <begin position="148"/>
        <end position="178"/>
    </location>
</feature>
<name>A0A8J7YBV7_9EURY</name>
<feature type="transmembrane region" description="Helical" evidence="5">
    <location>
        <begin position="292"/>
        <end position="311"/>
    </location>
</feature>
<feature type="transmembrane region" description="Helical" evidence="5">
    <location>
        <begin position="190"/>
        <end position="210"/>
    </location>
</feature>
<sequence length="544" mass="58141">MLQSSLVESLALVPVRPLVVVVSVLATAVAVQRLVGERLTAGLRRRLLLGVPWGTLLTITGVLAVYLFVQGAYWHSDLLVTPFRTWSYYYPLGLLMGPFTHASVGHITGNLLGTLVYGTVVEYAWGHYPQGRGEASFSSVWTNPFARILAVPVVMFLVGVFTGVFALGPVVGFSGVVFALAGFALVTRPYLFLGAFLGSRIIDLVYTALLSPEPTIGGSVQYVTPWWANIAIQGHAIGLLAGVFLGTALLRARSERPDPGAVFFATLVFAVVQGLWAVYIPVGNGRYTLFRWLGTALVLLLSVLVSAATLYTDRRALPDFDGGWPSVAGFALMVALAALCLASVPANGASLGDGDLPEDGLQVRDYVVTYQEDVRNAYVDSMPLPPTAQQNITESGVIVASADREIWTVAVSRSRLALQGDATVTVGGADWRETVQVERESWSVAGNDSVYSVALARQNGPSRTVYTSDPSTLDGRIDGQNLSLRPVGSGFEISVRQNGTTVDRGPVPANMSSRSIGGLTFERNRSRLYAAGNGTRVIVAREGD</sequence>
<feature type="transmembrane region" description="Helical" evidence="5">
    <location>
        <begin position="262"/>
        <end position="280"/>
    </location>
</feature>
<gene>
    <name evidence="7" type="ORF">EGD98_05110</name>
</gene>
<dbReference type="Proteomes" id="UP000783863">
    <property type="component" value="Unassembled WGS sequence"/>
</dbReference>
<evidence type="ECO:0000256" key="4">
    <source>
        <dbReference type="ARBA" id="ARBA00023136"/>
    </source>
</evidence>
<protein>
    <submittedName>
        <fullName evidence="7">Rhomboid family intramembrane serine protease</fullName>
    </submittedName>
</protein>
<feature type="transmembrane region" description="Helical" evidence="5">
    <location>
        <begin position="323"/>
        <end position="344"/>
    </location>
</feature>
<evidence type="ECO:0000256" key="5">
    <source>
        <dbReference type="SAM" id="Phobius"/>
    </source>
</evidence>
<dbReference type="GO" id="GO:0016020">
    <property type="term" value="C:membrane"/>
    <property type="evidence" value="ECO:0007669"/>
    <property type="project" value="UniProtKB-SubCell"/>
</dbReference>
<keyword evidence="2 5" id="KW-0812">Transmembrane</keyword>
<comment type="subcellular location">
    <subcellularLocation>
        <location evidence="1">Membrane</location>
        <topology evidence="1">Multi-pass membrane protein</topology>
    </subcellularLocation>
</comment>
<dbReference type="InterPro" id="IPR022764">
    <property type="entry name" value="Peptidase_S54_rhomboid_dom"/>
</dbReference>
<proteinExistence type="predicted"/>